<feature type="compositionally biased region" description="Polar residues" evidence="7">
    <location>
        <begin position="16"/>
        <end position="26"/>
    </location>
</feature>
<keyword evidence="3" id="KW-1003">Cell membrane</keyword>
<dbReference type="GO" id="GO:0005886">
    <property type="term" value="C:plasma membrane"/>
    <property type="evidence" value="ECO:0007669"/>
    <property type="project" value="UniProtKB-SubCell"/>
</dbReference>
<evidence type="ECO:0000256" key="1">
    <source>
        <dbReference type="ARBA" id="ARBA00004162"/>
    </source>
</evidence>
<proteinExistence type="inferred from homology"/>
<gene>
    <name evidence="9" type="ORF">GR257_36595</name>
</gene>
<evidence type="ECO:0000313" key="9">
    <source>
        <dbReference type="EMBL" id="NEK20286.1"/>
    </source>
</evidence>
<evidence type="ECO:0000256" key="7">
    <source>
        <dbReference type="SAM" id="MobiDB-lite"/>
    </source>
</evidence>
<feature type="region of interest" description="Disordered" evidence="7">
    <location>
        <begin position="1"/>
        <end position="26"/>
    </location>
</feature>
<feature type="region of interest" description="Disordered" evidence="7">
    <location>
        <begin position="115"/>
        <end position="139"/>
    </location>
</feature>
<name>A0A7K3VSY1_RHILE</name>
<feature type="compositionally biased region" description="Basic and acidic residues" evidence="7">
    <location>
        <begin position="117"/>
        <end position="130"/>
    </location>
</feature>
<keyword evidence="6 8" id="KW-0472">Membrane</keyword>
<dbReference type="InterPro" id="IPR042217">
    <property type="entry name" value="T4SS_VirB10/TrbI"/>
</dbReference>
<feature type="region of interest" description="Disordered" evidence="7">
    <location>
        <begin position="70"/>
        <end position="101"/>
    </location>
</feature>
<dbReference type="EMBL" id="WUFV01000039">
    <property type="protein sequence ID" value="NEK20286.1"/>
    <property type="molecule type" value="Genomic_DNA"/>
</dbReference>
<comment type="caution">
    <text evidence="9">The sequence shown here is derived from an EMBL/GenBank/DDBJ whole genome shotgun (WGS) entry which is preliminary data.</text>
</comment>
<reference evidence="9 10" key="1">
    <citation type="submission" date="2019-12" db="EMBL/GenBank/DDBJ databases">
        <title>Rhizobium genotypes associated with high levels of biological nitrogen fixation by grain legumes in a temperate-maritime cropping system.</title>
        <authorList>
            <person name="Maluk M."/>
            <person name="Francesc Ferrando Molina F."/>
            <person name="Lopez Del Egido L."/>
            <person name="Lafos M."/>
            <person name="Langarica-Fuentes A."/>
            <person name="Gebre Yohannes G."/>
            <person name="Young M.W."/>
            <person name="Martin P."/>
            <person name="Gantlett R."/>
            <person name="Kenicer G."/>
            <person name="Hawes C."/>
            <person name="Begg G.S."/>
            <person name="Quilliam R.S."/>
            <person name="Squire G.R."/>
            <person name="Poole P.S."/>
            <person name="Young P.W."/>
            <person name="Iannetta P.M."/>
            <person name="James E.K."/>
        </authorList>
    </citation>
    <scope>NUCLEOTIDE SEQUENCE [LARGE SCALE GENOMIC DNA]</scope>
    <source>
        <strain evidence="9 10">JHI54</strain>
    </source>
</reference>
<dbReference type="InterPro" id="IPR005498">
    <property type="entry name" value="T4SS_VirB10/TraB/TrbI"/>
</dbReference>
<dbReference type="Proteomes" id="UP000471705">
    <property type="component" value="Unassembled WGS sequence"/>
</dbReference>
<dbReference type="InterPro" id="IPR047695">
    <property type="entry name" value="T4SS_VirB10/PtlG"/>
</dbReference>
<dbReference type="NCBIfam" id="NF038091">
    <property type="entry name" value="T4SS_VirB10"/>
    <property type="match status" value="1"/>
</dbReference>
<evidence type="ECO:0000256" key="2">
    <source>
        <dbReference type="ARBA" id="ARBA00010265"/>
    </source>
</evidence>
<keyword evidence="5 8" id="KW-1133">Transmembrane helix</keyword>
<dbReference type="CDD" id="cd16429">
    <property type="entry name" value="VirB10"/>
    <property type="match status" value="1"/>
</dbReference>
<sequence>MAEEDSTQIPGERAETSTGRSLDNNPTVRRGAVALAIIAFVGFALWSMRGQDKPADGIQPERVVIRQTSDFEPAKEPVQPVATPETVLPAPGMPDQQPGEDDKLLDAARRAPVMAYGREKSPQPHPRNEDTSTDAASNYVPLGNSPGSLGAQAENEDQRFNRLLAPTQLQGSRAGTLGNRDFIVAMGTSIPCVLETALSSDQPGFTSCVINRDILSDNGRVVLMEKGTQVVGEYRGGLRRGQKRLFVLWNRAKTPTGVIITLASPATDALGRAGVDGYVDTHWWERFGSAILLSIVGDATSYANSQLQDSDVEADNTTSAGKQAATIAVEQSINIPPTLLKHQGELVSIFVARDLDFSSVYRLRVTEPRNRIYDRAVLGDFRSASTLVTK</sequence>
<comment type="similarity">
    <text evidence="2">Belongs to the TrbI/VirB10 family.</text>
</comment>
<dbReference type="AlphaFoldDB" id="A0A7K3VSY1"/>
<evidence type="ECO:0000256" key="3">
    <source>
        <dbReference type="ARBA" id="ARBA00022475"/>
    </source>
</evidence>
<organism evidence="9 10">
    <name type="scientific">Rhizobium leguminosarum</name>
    <dbReference type="NCBI Taxonomy" id="384"/>
    <lineage>
        <taxon>Bacteria</taxon>
        <taxon>Pseudomonadati</taxon>
        <taxon>Pseudomonadota</taxon>
        <taxon>Alphaproteobacteria</taxon>
        <taxon>Hyphomicrobiales</taxon>
        <taxon>Rhizobiaceae</taxon>
        <taxon>Rhizobium/Agrobacterium group</taxon>
        <taxon>Rhizobium</taxon>
    </lineage>
</organism>
<dbReference type="Pfam" id="PF03743">
    <property type="entry name" value="TrbI"/>
    <property type="match status" value="1"/>
</dbReference>
<evidence type="ECO:0000256" key="4">
    <source>
        <dbReference type="ARBA" id="ARBA00022692"/>
    </source>
</evidence>
<comment type="subcellular location">
    <subcellularLocation>
        <location evidence="1">Cell membrane</location>
        <topology evidence="1">Single-pass membrane protein</topology>
    </subcellularLocation>
</comment>
<dbReference type="RefSeq" id="WP_164050540.1">
    <property type="nucleotide sequence ID" value="NZ_WUFV01000039.1"/>
</dbReference>
<protein>
    <submittedName>
        <fullName evidence="9">Type IV secretion system protein VirB10</fullName>
    </submittedName>
</protein>
<evidence type="ECO:0000313" key="10">
    <source>
        <dbReference type="Proteomes" id="UP000471705"/>
    </source>
</evidence>
<evidence type="ECO:0000256" key="6">
    <source>
        <dbReference type="ARBA" id="ARBA00023136"/>
    </source>
</evidence>
<dbReference type="Gene3D" id="2.40.128.260">
    <property type="entry name" value="Type IV secretion system, VirB10/TraB/TrbI"/>
    <property type="match status" value="2"/>
</dbReference>
<evidence type="ECO:0000256" key="5">
    <source>
        <dbReference type="ARBA" id="ARBA00022989"/>
    </source>
</evidence>
<accession>A0A7K3VSY1</accession>
<feature type="transmembrane region" description="Helical" evidence="8">
    <location>
        <begin position="28"/>
        <end position="46"/>
    </location>
</feature>
<evidence type="ECO:0000256" key="8">
    <source>
        <dbReference type="SAM" id="Phobius"/>
    </source>
</evidence>
<keyword evidence="4 8" id="KW-0812">Transmembrane</keyword>